<accession>A0A031W9H6</accession>
<evidence type="ECO:0000256" key="1">
    <source>
        <dbReference type="ARBA" id="ARBA00000677"/>
    </source>
</evidence>
<keyword evidence="8" id="KW-1133">Transmembrane helix</keyword>
<dbReference type="EMBL" id="LK932471">
    <property type="protein sequence ID" value="CDS83719.1"/>
    <property type="molecule type" value="Genomic_DNA"/>
</dbReference>
<sequence>MGEAVKKEVVEWIKVIVIALVLAFAITRFIVPTIVKGESMYPTLVERDYLIVNRIAYKVGEPKYKDIIVFKTDLTEENGKKKDLVKRVIGVPGDHVKIQDSKVYVNDKLLDETSYIHNNRTDGDIDIVVPEGKLFAMGDNREKSLDSRYDEVGLVDEHTILGKVLVRLYPFSKIGTID</sequence>
<evidence type="ECO:0000313" key="19">
    <source>
        <dbReference type="Proteomes" id="UP000189137"/>
    </source>
</evidence>
<keyword evidence="5 8" id="KW-0645">Protease</keyword>
<dbReference type="SUPFAM" id="SSF51306">
    <property type="entry name" value="LexA/Signal peptidase"/>
    <property type="match status" value="1"/>
</dbReference>
<dbReference type="PATRIC" id="fig|1496.1371.peg.2640"/>
<dbReference type="Proteomes" id="UP000879542">
    <property type="component" value="Unassembled WGS sequence"/>
</dbReference>
<evidence type="ECO:0000256" key="9">
    <source>
        <dbReference type="RuleBase" id="RU362042"/>
    </source>
</evidence>
<dbReference type="Proteomes" id="UP000878956">
    <property type="component" value="Unassembled WGS sequence"/>
</dbReference>
<dbReference type="PROSITE" id="PS00501">
    <property type="entry name" value="SPASE_I_1"/>
    <property type="match status" value="1"/>
</dbReference>
<dbReference type="EMBL" id="FUPS01000012">
    <property type="protein sequence ID" value="SJS89338.1"/>
    <property type="molecule type" value="Genomic_DNA"/>
</dbReference>
<dbReference type="GO" id="GO:0005886">
    <property type="term" value="C:plasma membrane"/>
    <property type="evidence" value="ECO:0007669"/>
    <property type="project" value="UniProtKB-SubCell"/>
</dbReference>
<organism evidence="11">
    <name type="scientific">Clostridioides difficile</name>
    <name type="common">Peptoclostridium difficile</name>
    <dbReference type="NCBI Taxonomy" id="1496"/>
    <lineage>
        <taxon>Bacteria</taxon>
        <taxon>Bacillati</taxon>
        <taxon>Bacillota</taxon>
        <taxon>Clostridia</taxon>
        <taxon>Peptostreptococcales</taxon>
        <taxon>Peptostreptococcaceae</taxon>
        <taxon>Clostridioides</taxon>
    </lineage>
</organism>
<dbReference type="InterPro" id="IPR019533">
    <property type="entry name" value="Peptidase_S26"/>
</dbReference>
<evidence type="ECO:0000256" key="2">
    <source>
        <dbReference type="ARBA" id="ARBA00004401"/>
    </source>
</evidence>
<reference evidence="16 19" key="2">
    <citation type="submission" date="2017-02" db="EMBL/GenBank/DDBJ databases">
        <authorList>
            <consortium name="Pathogen Informatics"/>
        </authorList>
    </citation>
    <scope>NUCLEOTIDE SEQUENCE [LARGE SCALE GENOMIC DNA]</scope>
    <source>
        <strain evidence="21">clo34</strain>
        <strain evidence="17">Clo34</strain>
        <strain evidence="18">Tl291</strain>
        <strain evidence="20">tl291</strain>
        <strain evidence="16 19">VRECD0157</strain>
    </source>
</reference>
<proteinExistence type="inferred from homology"/>
<dbReference type="Gene3D" id="2.10.109.10">
    <property type="entry name" value="Umud Fragment, subunit A"/>
    <property type="match status" value="1"/>
</dbReference>
<dbReference type="GeneID" id="66353051"/>
<name>A0A031W9H6_CLODI</name>
<dbReference type="Proteomes" id="UP000189137">
    <property type="component" value="Unassembled WGS sequence"/>
</dbReference>
<evidence type="ECO:0000259" key="10">
    <source>
        <dbReference type="Pfam" id="PF10502"/>
    </source>
</evidence>
<dbReference type="RefSeq" id="WP_003425127.1">
    <property type="nucleotide sequence ID" value="NZ_AP025558.1"/>
</dbReference>
<dbReference type="EMBL" id="CAADAN010000014">
    <property type="protein sequence ID" value="VFD34724.1"/>
    <property type="molecule type" value="Genomic_DNA"/>
</dbReference>
<dbReference type="EMBL" id="LK932355">
    <property type="protein sequence ID" value="CDS83823.1"/>
    <property type="molecule type" value="Genomic_DNA"/>
</dbReference>
<evidence type="ECO:0000313" key="11">
    <source>
        <dbReference type="EMBL" id="CDS83719.1"/>
    </source>
</evidence>
<dbReference type="EC" id="3.4.21.89" evidence="4 8"/>
<dbReference type="KEGG" id="pdf:CD630DERM_05540"/>
<evidence type="ECO:0000256" key="5">
    <source>
        <dbReference type="ARBA" id="ARBA00022670"/>
    </source>
</evidence>
<dbReference type="InterPro" id="IPR000223">
    <property type="entry name" value="Pept_S26A_signal_pept_1"/>
</dbReference>
<dbReference type="EMBL" id="DAEQIJ010000021">
    <property type="protein sequence ID" value="HBH2621511.1"/>
    <property type="molecule type" value="Genomic_DNA"/>
</dbReference>
<dbReference type="Proteomes" id="UP000411588">
    <property type="component" value="Unassembled WGS sequence"/>
</dbReference>
<evidence type="ECO:0000313" key="16">
    <source>
        <dbReference type="EMBL" id="SJS89338.1"/>
    </source>
</evidence>
<dbReference type="CDD" id="cd06530">
    <property type="entry name" value="S26_SPase_I"/>
    <property type="match status" value="1"/>
</dbReference>
<evidence type="ECO:0000313" key="13">
    <source>
        <dbReference type="EMBL" id="CDT77027.1"/>
    </source>
</evidence>
<reference evidence="14" key="3">
    <citation type="journal article" date="2018" name="Genome Biol.">
        <title>SKESA: strategic k-mer extension for scrupulous assemblies.</title>
        <authorList>
            <person name="Souvorov A."/>
            <person name="Agarwala R."/>
            <person name="Lipman D.J."/>
        </authorList>
    </citation>
    <scope>NUCLEOTIDE SEQUENCE</scope>
    <source>
        <strain evidence="15">Clostridioides</strain>
        <strain evidence="14">HN1000</strain>
    </source>
</reference>
<dbReference type="BRENDA" id="3.4.21.89">
    <property type="organism ID" value="1473"/>
</dbReference>
<feature type="active site" evidence="7">
    <location>
        <position position="86"/>
    </location>
</feature>
<evidence type="ECO:0000313" key="18">
    <source>
        <dbReference type="EMBL" id="VHY17689.1"/>
    </source>
</evidence>
<dbReference type="EMBL" id="DAEPXK010000022">
    <property type="protein sequence ID" value="HBH1542753.1"/>
    <property type="molecule type" value="Genomic_DNA"/>
</dbReference>
<feature type="domain" description="Peptidase S26" evidence="10">
    <location>
        <begin position="10"/>
        <end position="168"/>
    </location>
</feature>
<dbReference type="AlphaFoldDB" id="A0A031W9H6"/>
<dbReference type="PROSITE" id="PS00760">
    <property type="entry name" value="SPASE_I_2"/>
    <property type="match status" value="1"/>
</dbReference>
<dbReference type="InterPro" id="IPR019757">
    <property type="entry name" value="Pept_S26A_signal_pept_1_Lys-AS"/>
</dbReference>
<evidence type="ECO:0000256" key="3">
    <source>
        <dbReference type="ARBA" id="ARBA00009370"/>
    </source>
</evidence>
<protein>
    <recommendedName>
        <fullName evidence="4 8">Signal peptidase I</fullName>
        <ecNumber evidence="4 8">3.4.21.89</ecNumber>
    </recommendedName>
</protein>
<keyword evidence="6 8" id="KW-0378">Hydrolase</keyword>
<dbReference type="GO" id="GO:0004252">
    <property type="term" value="F:serine-type endopeptidase activity"/>
    <property type="evidence" value="ECO:0007669"/>
    <property type="project" value="InterPro"/>
</dbReference>
<comment type="subcellular location">
    <subcellularLocation>
        <location evidence="2">Cell membrane</location>
        <topology evidence="2">Single-pass type II membrane protein</topology>
    </subcellularLocation>
    <subcellularLocation>
        <location evidence="9">Membrane</location>
        <topology evidence="9">Single-pass type II membrane protein</topology>
    </subcellularLocation>
</comment>
<evidence type="ECO:0000313" key="17">
    <source>
        <dbReference type="EMBL" id="VFD34724.1"/>
    </source>
</evidence>
<evidence type="ECO:0000256" key="7">
    <source>
        <dbReference type="PIRSR" id="PIRSR600223-1"/>
    </source>
</evidence>
<evidence type="ECO:0000313" key="12">
    <source>
        <dbReference type="EMBL" id="CDS83823.1"/>
    </source>
</evidence>
<evidence type="ECO:0000313" key="21">
    <source>
        <dbReference type="Proteomes" id="UP000411588"/>
    </source>
</evidence>
<dbReference type="Proteomes" id="UP000372533">
    <property type="component" value="Unassembled WGS sequence"/>
</dbReference>
<evidence type="ECO:0000313" key="15">
    <source>
        <dbReference type="EMBL" id="HBH2621511.1"/>
    </source>
</evidence>
<dbReference type="Pfam" id="PF10502">
    <property type="entry name" value="Peptidase_S26"/>
    <property type="match status" value="1"/>
</dbReference>
<dbReference type="OMA" id="EPYVVYP"/>
<dbReference type="InterPro" id="IPR036286">
    <property type="entry name" value="LexA/Signal_pep-like_sf"/>
</dbReference>
<dbReference type="NCBIfam" id="TIGR02227">
    <property type="entry name" value="sigpep_I_bact"/>
    <property type="match status" value="1"/>
</dbReference>
<evidence type="ECO:0000256" key="6">
    <source>
        <dbReference type="ARBA" id="ARBA00022801"/>
    </source>
</evidence>
<evidence type="ECO:0000313" key="14">
    <source>
        <dbReference type="EMBL" id="HBH1542753.1"/>
    </source>
</evidence>
<evidence type="ECO:0000256" key="4">
    <source>
        <dbReference type="ARBA" id="ARBA00013208"/>
    </source>
</evidence>
<feature type="active site" evidence="7">
    <location>
        <position position="39"/>
    </location>
</feature>
<dbReference type="PANTHER" id="PTHR43390">
    <property type="entry name" value="SIGNAL PEPTIDASE I"/>
    <property type="match status" value="1"/>
</dbReference>
<reference evidence="11" key="1">
    <citation type="submission" date="2014-07" db="EMBL/GenBank/DDBJ databases">
        <authorList>
            <person name="Monot Marc"/>
        </authorList>
    </citation>
    <scope>NUCLEOTIDE SEQUENCE</scope>
    <source>
        <strain evidence="13">7032989</strain>
        <strain evidence="12">7032994</strain>
    </source>
</reference>
<dbReference type="GO" id="GO:0006465">
    <property type="term" value="P:signal peptide processing"/>
    <property type="evidence" value="ECO:0007669"/>
    <property type="project" value="InterPro"/>
</dbReference>
<comment type="similarity">
    <text evidence="3 9">Belongs to the peptidase S26 family.</text>
</comment>
<evidence type="ECO:0000313" key="20">
    <source>
        <dbReference type="Proteomes" id="UP000372533"/>
    </source>
</evidence>
<keyword evidence="8" id="KW-0812">Transmembrane</keyword>
<comment type="catalytic activity">
    <reaction evidence="1 8">
        <text>Cleavage of hydrophobic, N-terminal signal or leader sequences from secreted and periplasmic proteins.</text>
        <dbReference type="EC" id="3.4.21.89"/>
    </reaction>
</comment>
<keyword evidence="8" id="KW-0472">Membrane</keyword>
<dbReference type="PANTHER" id="PTHR43390:SF1">
    <property type="entry name" value="CHLOROPLAST PROCESSING PEPTIDASE"/>
    <property type="match status" value="1"/>
</dbReference>
<reference evidence="14" key="4">
    <citation type="submission" date="2021-06" db="EMBL/GenBank/DDBJ databases">
        <authorList>
            <consortium name="NCBI Pathogen Detection Project"/>
        </authorList>
    </citation>
    <scope>NUCLEOTIDE SEQUENCE</scope>
    <source>
        <strain evidence="15">Clostridioides</strain>
        <strain evidence="14">HN1000</strain>
    </source>
</reference>
<dbReference type="InterPro" id="IPR019756">
    <property type="entry name" value="Pept_S26A_signal_pept_1_Ser-AS"/>
</dbReference>
<dbReference type="EMBL" id="LK933460">
    <property type="protein sequence ID" value="CDT77027.1"/>
    <property type="molecule type" value="Genomic_DNA"/>
</dbReference>
<feature type="transmembrane region" description="Helical" evidence="8">
    <location>
        <begin position="12"/>
        <end position="31"/>
    </location>
</feature>
<dbReference type="EMBL" id="CAAJVP010000019">
    <property type="protein sequence ID" value="VHY17689.1"/>
    <property type="molecule type" value="Genomic_DNA"/>
</dbReference>
<evidence type="ECO:0000256" key="8">
    <source>
        <dbReference type="RuleBase" id="RU003993"/>
    </source>
</evidence>
<dbReference type="PRINTS" id="PR00727">
    <property type="entry name" value="LEADERPTASE"/>
</dbReference>
<gene>
    <name evidence="11" type="primary">sip</name>
    <name evidence="14" type="synonym">lepB</name>
    <name evidence="17" type="synonym">sip2_1</name>
    <name evidence="18" type="synonym">sip2_2</name>
    <name evidence="12" type="synonym">spsB</name>
    <name evidence="16" type="synonym">spsB_2</name>
    <name evidence="13" type="ORF">BN1095_750006</name>
    <name evidence="11" type="ORF">BN1096_210041</name>
    <name evidence="12" type="ORF">BN1097_200004</name>
    <name evidence="14" type="ORF">KRM00_002243</name>
    <name evidence="15" type="ORF">KRQ00_003299</name>
    <name evidence="18" type="ORF">SAMEA1402366_03173</name>
    <name evidence="17" type="ORF">SAMEA1402399_03253</name>
    <name evidence="16" type="ORF">SAMEA3375112_03110</name>
</gene>
<dbReference type="GO" id="GO:0009003">
    <property type="term" value="F:signal peptidase activity"/>
    <property type="evidence" value="ECO:0007669"/>
    <property type="project" value="UniProtKB-EC"/>
</dbReference>